<keyword evidence="1" id="KW-0812">Transmembrane</keyword>
<proteinExistence type="predicted"/>
<dbReference type="EMBL" id="CP075868">
    <property type="protein sequence ID" value="QYT02444.1"/>
    <property type="molecule type" value="Genomic_DNA"/>
</dbReference>
<dbReference type="AlphaFoldDB" id="A0A8G0LHK2"/>
<keyword evidence="2" id="KW-0732">Signal</keyword>
<gene>
    <name evidence="3" type="ORF">H0G86_009448</name>
</gene>
<accession>A0A8G0LHK2</accession>
<feature type="transmembrane region" description="Helical" evidence="1">
    <location>
        <begin position="248"/>
        <end position="276"/>
    </location>
</feature>
<evidence type="ECO:0000313" key="3">
    <source>
        <dbReference type="EMBL" id="QYT02444.1"/>
    </source>
</evidence>
<feature type="transmembrane region" description="Helical" evidence="1">
    <location>
        <begin position="282"/>
        <end position="299"/>
    </location>
</feature>
<reference evidence="3 4" key="1">
    <citation type="journal article" date="2021" name="BMC Genomics">
        <title>Telomere-to-telomere genome assembly of asparaginase-producing Trichoderma simmonsii.</title>
        <authorList>
            <person name="Chung D."/>
            <person name="Kwon Y.M."/>
            <person name="Yang Y."/>
        </authorList>
    </citation>
    <scope>NUCLEOTIDE SEQUENCE [LARGE SCALE GENOMIC DNA]</scope>
    <source>
        <strain evidence="3 4">GH-Sj1</strain>
    </source>
</reference>
<evidence type="ECO:0000313" key="4">
    <source>
        <dbReference type="Proteomes" id="UP000826661"/>
    </source>
</evidence>
<feature type="transmembrane region" description="Helical" evidence="1">
    <location>
        <begin position="194"/>
        <end position="213"/>
    </location>
</feature>
<feature type="signal peptide" evidence="2">
    <location>
        <begin position="1"/>
        <end position="22"/>
    </location>
</feature>
<sequence length="300" mass="34892">MFLLIHLTPLLILILLYRLCPAHFPPSPTTSRLFILYSLICNLLAHRTSPWSIIQNIGLLVLAHVLLAAIYFLHYLAEFARYAKEKLLPVYAEVAESVQLSVRNMTAHIHEIQFKELSRGKGLDKDEIEEHFTDDEVKIDSKPESYKSLDTLFDPIDDTAAYTPPPEETIQLRQSWTSSIFIFIQAQLLRLHEFVQLALFYILHFYSICLSHFEIIISIYDQAALTLYITRIRFALFIKRSLEPFRRIFSKFIALSNLCTPAIAIFALHFILWSILLSFGELFVLFVCLLCIFWMLSWLS</sequence>
<feature type="transmembrane region" description="Helical" evidence="1">
    <location>
        <begin position="53"/>
        <end position="77"/>
    </location>
</feature>
<keyword evidence="1" id="KW-1133">Transmembrane helix</keyword>
<organism evidence="3 4">
    <name type="scientific">Trichoderma simmonsii</name>
    <dbReference type="NCBI Taxonomy" id="1491479"/>
    <lineage>
        <taxon>Eukaryota</taxon>
        <taxon>Fungi</taxon>
        <taxon>Dikarya</taxon>
        <taxon>Ascomycota</taxon>
        <taxon>Pezizomycotina</taxon>
        <taxon>Sordariomycetes</taxon>
        <taxon>Hypocreomycetidae</taxon>
        <taxon>Hypocreales</taxon>
        <taxon>Hypocreaceae</taxon>
        <taxon>Trichoderma</taxon>
    </lineage>
</organism>
<name>A0A8G0LHK2_9HYPO</name>
<evidence type="ECO:0000256" key="1">
    <source>
        <dbReference type="SAM" id="Phobius"/>
    </source>
</evidence>
<evidence type="ECO:0000256" key="2">
    <source>
        <dbReference type="SAM" id="SignalP"/>
    </source>
</evidence>
<dbReference type="Proteomes" id="UP000826661">
    <property type="component" value="Chromosome V"/>
</dbReference>
<keyword evidence="1" id="KW-0472">Membrane</keyword>
<protein>
    <submittedName>
        <fullName evidence="3">Uncharacterized protein</fullName>
    </submittedName>
</protein>
<feature type="chain" id="PRO_5034133749" evidence="2">
    <location>
        <begin position="23"/>
        <end position="300"/>
    </location>
</feature>
<keyword evidence="4" id="KW-1185">Reference proteome</keyword>